<dbReference type="InterPro" id="IPR020841">
    <property type="entry name" value="PKS_Beta-ketoAc_synthase_dom"/>
</dbReference>
<evidence type="ECO:0000313" key="5">
    <source>
        <dbReference type="EMBL" id="RAW00148.1"/>
    </source>
</evidence>
<dbReference type="InterPro" id="IPR018201">
    <property type="entry name" value="Ketoacyl_synth_AS"/>
</dbReference>
<dbReference type="OrthoDB" id="9808669at2"/>
<reference evidence="5 6" key="1">
    <citation type="submission" date="2018-06" db="EMBL/GenBank/DDBJ databases">
        <title>Chryseolinea flavus sp. nov., a member of the phylum Bacteroidetes isolated from soil.</title>
        <authorList>
            <person name="Li Y."/>
            <person name="Wang J."/>
        </authorList>
    </citation>
    <scope>NUCLEOTIDE SEQUENCE [LARGE SCALE GENOMIC DNA]</scope>
    <source>
        <strain evidence="5 6">SDU1-6</strain>
    </source>
</reference>
<protein>
    <submittedName>
        <fullName evidence="5">Beta-ketoacyl-[acyl-carrier-protein] synthase family protein</fullName>
    </submittedName>
</protein>
<dbReference type="InterPro" id="IPR016039">
    <property type="entry name" value="Thiolase-like"/>
</dbReference>
<accession>A0A364Y0M4</accession>
<evidence type="ECO:0000256" key="3">
    <source>
        <dbReference type="RuleBase" id="RU003694"/>
    </source>
</evidence>
<dbReference type="GO" id="GO:0006633">
    <property type="term" value="P:fatty acid biosynthetic process"/>
    <property type="evidence" value="ECO:0007669"/>
    <property type="project" value="InterPro"/>
</dbReference>
<dbReference type="SUPFAM" id="SSF53901">
    <property type="entry name" value="Thiolase-like"/>
    <property type="match status" value="2"/>
</dbReference>
<dbReference type="SMART" id="SM00825">
    <property type="entry name" value="PKS_KS"/>
    <property type="match status" value="1"/>
</dbReference>
<dbReference type="Gene3D" id="3.40.47.10">
    <property type="match status" value="1"/>
</dbReference>
<dbReference type="Pfam" id="PF00109">
    <property type="entry name" value="ketoacyl-synt"/>
    <property type="match status" value="1"/>
</dbReference>
<comment type="caution">
    <text evidence="5">The sequence shown here is derived from an EMBL/GenBank/DDBJ whole genome shotgun (WGS) entry which is preliminary data.</text>
</comment>
<dbReference type="PANTHER" id="PTHR11712:SF320">
    <property type="entry name" value="BETA-KETOACYL SYNTHASE"/>
    <property type="match status" value="1"/>
</dbReference>
<dbReference type="PROSITE" id="PS00606">
    <property type="entry name" value="KS3_1"/>
    <property type="match status" value="1"/>
</dbReference>
<keyword evidence="6" id="KW-1185">Reference proteome</keyword>
<dbReference type="RefSeq" id="WP_112747986.1">
    <property type="nucleotide sequence ID" value="NZ_QMFY01000008.1"/>
</dbReference>
<evidence type="ECO:0000313" key="6">
    <source>
        <dbReference type="Proteomes" id="UP000251889"/>
    </source>
</evidence>
<dbReference type="GO" id="GO:0004315">
    <property type="term" value="F:3-oxoacyl-[acyl-carrier-protein] synthase activity"/>
    <property type="evidence" value="ECO:0007669"/>
    <property type="project" value="InterPro"/>
</dbReference>
<dbReference type="CDD" id="cd00834">
    <property type="entry name" value="KAS_I_II"/>
    <property type="match status" value="1"/>
</dbReference>
<organism evidence="5 6">
    <name type="scientific">Pseudochryseolinea flava</name>
    <dbReference type="NCBI Taxonomy" id="2059302"/>
    <lineage>
        <taxon>Bacteria</taxon>
        <taxon>Pseudomonadati</taxon>
        <taxon>Bacteroidota</taxon>
        <taxon>Cytophagia</taxon>
        <taxon>Cytophagales</taxon>
        <taxon>Fulvivirgaceae</taxon>
        <taxon>Pseudochryseolinea</taxon>
    </lineage>
</organism>
<dbReference type="PROSITE" id="PS52004">
    <property type="entry name" value="KS3_2"/>
    <property type="match status" value="1"/>
</dbReference>
<dbReference type="InterPro" id="IPR014031">
    <property type="entry name" value="Ketoacyl_synth_C"/>
</dbReference>
<dbReference type="EMBL" id="QMFY01000008">
    <property type="protein sequence ID" value="RAW00148.1"/>
    <property type="molecule type" value="Genomic_DNA"/>
</dbReference>
<dbReference type="InterPro" id="IPR014030">
    <property type="entry name" value="Ketoacyl_synth_N"/>
</dbReference>
<dbReference type="GO" id="GO:0005829">
    <property type="term" value="C:cytosol"/>
    <property type="evidence" value="ECO:0007669"/>
    <property type="project" value="TreeGrafter"/>
</dbReference>
<dbReference type="Pfam" id="PF02801">
    <property type="entry name" value="Ketoacyl-synt_C"/>
    <property type="match status" value="1"/>
</dbReference>
<evidence type="ECO:0000256" key="1">
    <source>
        <dbReference type="ARBA" id="ARBA00008467"/>
    </source>
</evidence>
<dbReference type="PANTHER" id="PTHR11712">
    <property type="entry name" value="POLYKETIDE SYNTHASE-RELATED"/>
    <property type="match status" value="1"/>
</dbReference>
<comment type="similarity">
    <text evidence="1 3">Belongs to the thiolase-like superfamily. Beta-ketoacyl-ACP synthases family.</text>
</comment>
<dbReference type="InterPro" id="IPR000794">
    <property type="entry name" value="Beta-ketoacyl_synthase"/>
</dbReference>
<sequence>MGAPVHVAGTGVISAIGNTTMECFAALKQHVSGIAPLTSLNSIHKGVLPVGEVKLSNEQLAENVGVDKTLNRTALLGIHAAKEAIAHAEFDIHRWRTGFISATTVGGMDKSEIFFPPFLVDPTQGKLRDVIYHGCGATTDLITAALGITGFTSTINTACSSSVNSIMLGARLIQHGILDVVVAGGTDALTVFTLNGFKSLMILDDNLCRPFDASRTGLNLGEGAGFVVLVSDKVLEEEYLESLAIVSGFANTNDAFHQTASSPDGRGSFAAMQQALTMADLLPSEIDYINLHGTGTQNNDLSEGTAIKRLFGDAYPALSSTKSMTGHTLGACGGIETVFSVLALQHQCVFPNLRFEQAIPEVGIIPQKKFESIAVRHAMSNSFGFGGNCSSIIFSQGR</sequence>
<evidence type="ECO:0000256" key="2">
    <source>
        <dbReference type="ARBA" id="ARBA00022679"/>
    </source>
</evidence>
<feature type="domain" description="Ketosynthase family 3 (KS3)" evidence="4">
    <location>
        <begin position="2"/>
        <end position="396"/>
    </location>
</feature>
<evidence type="ECO:0000259" key="4">
    <source>
        <dbReference type="PROSITE" id="PS52004"/>
    </source>
</evidence>
<gene>
    <name evidence="5" type="ORF">DQQ10_16500</name>
</gene>
<dbReference type="AlphaFoldDB" id="A0A364Y0M4"/>
<proteinExistence type="inferred from homology"/>
<name>A0A364Y0M4_9BACT</name>
<dbReference type="Proteomes" id="UP000251889">
    <property type="component" value="Unassembled WGS sequence"/>
</dbReference>
<keyword evidence="2 3" id="KW-0808">Transferase</keyword>